<accession>A0A6C0D6L4</accession>
<dbReference type="InterPro" id="IPR043519">
    <property type="entry name" value="NT_sf"/>
</dbReference>
<dbReference type="AlphaFoldDB" id="A0A6C0D6L4"/>
<proteinExistence type="predicted"/>
<sequence>MDMETTKHKLPHDINIFFNDLSKYLGTKLLFYGSIQRYDYFPGSSDIDVDIFTDNVDSTITRMQHFLHVKRSKFKKIVWQYSKNGRIIYGNKIGYKNEDISLICEFSIYDNKYKSDVIENHKVKTILPHHATILLWIIKKLFYDLKFLTDENYKYLKNFILSYMIGMPTENFQVLNVSENKY</sequence>
<dbReference type="EMBL" id="MN739549">
    <property type="protein sequence ID" value="QHT12676.1"/>
    <property type="molecule type" value="Genomic_DNA"/>
</dbReference>
<evidence type="ECO:0000313" key="1">
    <source>
        <dbReference type="EMBL" id="QHT12676.1"/>
    </source>
</evidence>
<protein>
    <submittedName>
        <fullName evidence="1">Uncharacterized protein</fullName>
    </submittedName>
</protein>
<dbReference type="SUPFAM" id="SSF81301">
    <property type="entry name" value="Nucleotidyltransferase"/>
    <property type="match status" value="1"/>
</dbReference>
<name>A0A6C0D6L4_9ZZZZ</name>
<organism evidence="1">
    <name type="scientific">viral metagenome</name>
    <dbReference type="NCBI Taxonomy" id="1070528"/>
    <lineage>
        <taxon>unclassified sequences</taxon>
        <taxon>metagenomes</taxon>
        <taxon>organismal metagenomes</taxon>
    </lineage>
</organism>
<reference evidence="1" key="1">
    <citation type="journal article" date="2020" name="Nature">
        <title>Giant virus diversity and host interactions through global metagenomics.</title>
        <authorList>
            <person name="Schulz F."/>
            <person name="Roux S."/>
            <person name="Paez-Espino D."/>
            <person name="Jungbluth S."/>
            <person name="Walsh D.A."/>
            <person name="Denef V.J."/>
            <person name="McMahon K.D."/>
            <person name="Konstantinidis K.T."/>
            <person name="Eloe-Fadrosh E.A."/>
            <person name="Kyrpides N.C."/>
            <person name="Woyke T."/>
        </authorList>
    </citation>
    <scope>NUCLEOTIDE SEQUENCE</scope>
    <source>
        <strain evidence="1">GVMAG-M-3300023174-130</strain>
    </source>
</reference>